<dbReference type="RefSeq" id="XP_002111291.1">
    <property type="nucleotide sequence ID" value="XM_002111255.1"/>
</dbReference>
<dbReference type="EMBL" id="DS985244">
    <property type="protein sequence ID" value="EDV25258.1"/>
    <property type="molecule type" value="Genomic_DNA"/>
</dbReference>
<feature type="compositionally biased region" description="Gly residues" evidence="1">
    <location>
        <begin position="116"/>
        <end position="125"/>
    </location>
</feature>
<dbReference type="GeneID" id="6752964"/>
<sequence length="253" mass="28462">METGVTKRVNDRVASAKNRRLALQLSKRTGAQAAVRSTGNLSNRFGAINKNVGAATNTRDARYRLNERTNRSSRPSSQGDVKSRLGYPSNRRGSPTKRGSGGRGMRGNWVRRGRQGRIGGRGLGRGAYQNDWNPTNNNSHYNENSAGYQKQRGNKSNSNRAEYPSRNRGRRGRGGRNRRGRRNGRDTRNNFESKDNNGGDISIQISNDRSEEQDDKARIEDDLDDYRNDEEVVGDDNEEDEAPLEEEMETEID</sequence>
<name>B3RU03_TRIAD</name>
<dbReference type="CTD" id="6752964"/>
<gene>
    <name evidence="2" type="ORF">TRIADDRAFT_55111</name>
</gene>
<reference evidence="2 3" key="1">
    <citation type="journal article" date="2008" name="Nature">
        <title>The Trichoplax genome and the nature of placozoans.</title>
        <authorList>
            <person name="Srivastava M."/>
            <person name="Begovic E."/>
            <person name="Chapman J."/>
            <person name="Putnam N.H."/>
            <person name="Hellsten U."/>
            <person name="Kawashima T."/>
            <person name="Kuo A."/>
            <person name="Mitros T."/>
            <person name="Salamov A."/>
            <person name="Carpenter M.L."/>
            <person name="Signorovitch A.Y."/>
            <person name="Moreno M.A."/>
            <person name="Kamm K."/>
            <person name="Grimwood J."/>
            <person name="Schmutz J."/>
            <person name="Shapiro H."/>
            <person name="Grigoriev I.V."/>
            <person name="Buss L.W."/>
            <person name="Schierwater B."/>
            <person name="Dellaporta S.L."/>
            <person name="Rokhsar D.S."/>
        </authorList>
    </citation>
    <scope>NUCLEOTIDE SEQUENCE [LARGE SCALE GENOMIC DNA]</scope>
    <source>
        <strain evidence="2 3">Grell-BS-1999</strain>
    </source>
</reference>
<evidence type="ECO:0000313" key="2">
    <source>
        <dbReference type="EMBL" id="EDV25258.1"/>
    </source>
</evidence>
<feature type="compositionally biased region" description="Polar residues" evidence="1">
    <location>
        <begin position="130"/>
        <end position="148"/>
    </location>
</feature>
<keyword evidence="3" id="KW-1185">Reference proteome</keyword>
<evidence type="ECO:0000313" key="3">
    <source>
        <dbReference type="Proteomes" id="UP000009022"/>
    </source>
</evidence>
<accession>B3RU03</accession>
<dbReference type="KEGG" id="tad:TRIADDRAFT_55111"/>
<proteinExistence type="predicted"/>
<dbReference type="AlphaFoldDB" id="B3RU03"/>
<protein>
    <submittedName>
        <fullName evidence="2">Uncharacterized protein</fullName>
    </submittedName>
</protein>
<dbReference type="InParanoid" id="B3RU03"/>
<dbReference type="HOGENOM" id="CLU_1099735_0_0_1"/>
<feature type="region of interest" description="Disordered" evidence="1">
    <location>
        <begin position="64"/>
        <end position="253"/>
    </location>
</feature>
<dbReference type="Proteomes" id="UP000009022">
    <property type="component" value="Unassembled WGS sequence"/>
</dbReference>
<feature type="compositionally biased region" description="Acidic residues" evidence="1">
    <location>
        <begin position="231"/>
        <end position="253"/>
    </location>
</feature>
<organism evidence="2 3">
    <name type="scientific">Trichoplax adhaerens</name>
    <name type="common">Trichoplax reptans</name>
    <dbReference type="NCBI Taxonomy" id="10228"/>
    <lineage>
        <taxon>Eukaryota</taxon>
        <taxon>Metazoa</taxon>
        <taxon>Placozoa</taxon>
        <taxon>Uniplacotomia</taxon>
        <taxon>Trichoplacea</taxon>
        <taxon>Trichoplacidae</taxon>
        <taxon>Trichoplax</taxon>
    </lineage>
</organism>
<evidence type="ECO:0000256" key="1">
    <source>
        <dbReference type="SAM" id="MobiDB-lite"/>
    </source>
</evidence>
<feature type="compositionally biased region" description="Basic residues" evidence="1">
    <location>
        <begin position="167"/>
        <end position="182"/>
    </location>
</feature>
<feature type="compositionally biased region" description="Basic and acidic residues" evidence="1">
    <location>
        <begin position="183"/>
        <end position="197"/>
    </location>
</feature>
<feature type="compositionally biased region" description="Basic and acidic residues" evidence="1">
    <location>
        <begin position="215"/>
        <end position="230"/>
    </location>
</feature>